<protein>
    <submittedName>
        <fullName evidence="1">Uncharacterized protein</fullName>
    </submittedName>
</protein>
<evidence type="ECO:0000313" key="2">
    <source>
        <dbReference type="Proteomes" id="UP001054945"/>
    </source>
</evidence>
<reference evidence="1 2" key="1">
    <citation type="submission" date="2021-06" db="EMBL/GenBank/DDBJ databases">
        <title>Caerostris extrusa draft genome.</title>
        <authorList>
            <person name="Kono N."/>
            <person name="Arakawa K."/>
        </authorList>
    </citation>
    <scope>NUCLEOTIDE SEQUENCE [LARGE SCALE GENOMIC DNA]</scope>
</reference>
<comment type="caution">
    <text evidence="1">The sequence shown here is derived from an EMBL/GenBank/DDBJ whole genome shotgun (WGS) entry which is preliminary data.</text>
</comment>
<dbReference type="Proteomes" id="UP001054945">
    <property type="component" value="Unassembled WGS sequence"/>
</dbReference>
<dbReference type="EMBL" id="BPLR01012646">
    <property type="protein sequence ID" value="GIY55481.1"/>
    <property type="molecule type" value="Genomic_DNA"/>
</dbReference>
<gene>
    <name evidence="1" type="ORF">CEXT_33761</name>
</gene>
<keyword evidence="2" id="KW-1185">Reference proteome</keyword>
<evidence type="ECO:0000313" key="1">
    <source>
        <dbReference type="EMBL" id="GIY55481.1"/>
    </source>
</evidence>
<sequence length="109" mass="12657">MLQFDIFYVGNSSRSFVTIQNENEYRRQFESTVSGPDYICGRRKSFCWLSTKGKPAELSRNGIGTMDECATLYSESSEENTDNSRLPPIYYGPSTSTELHIRKFKWKKF</sequence>
<proteinExistence type="predicted"/>
<dbReference type="AlphaFoldDB" id="A0AAV4UCD6"/>
<name>A0AAV4UCD6_CAEEX</name>
<accession>A0AAV4UCD6</accession>
<organism evidence="1 2">
    <name type="scientific">Caerostris extrusa</name>
    <name type="common">Bark spider</name>
    <name type="synonym">Caerostris bankana</name>
    <dbReference type="NCBI Taxonomy" id="172846"/>
    <lineage>
        <taxon>Eukaryota</taxon>
        <taxon>Metazoa</taxon>
        <taxon>Ecdysozoa</taxon>
        <taxon>Arthropoda</taxon>
        <taxon>Chelicerata</taxon>
        <taxon>Arachnida</taxon>
        <taxon>Araneae</taxon>
        <taxon>Araneomorphae</taxon>
        <taxon>Entelegynae</taxon>
        <taxon>Araneoidea</taxon>
        <taxon>Araneidae</taxon>
        <taxon>Caerostris</taxon>
    </lineage>
</organism>